<dbReference type="OrthoDB" id="9006353at2"/>
<dbReference type="EMBL" id="JFHE01000004">
    <property type="protein sequence ID" value="KDR36076.1"/>
    <property type="molecule type" value="Genomic_DNA"/>
</dbReference>
<reference evidence="1" key="4">
    <citation type="submission" date="2024-05" db="EMBL/GenBank/DDBJ databases">
        <authorList>
            <person name="Sun Q."/>
            <person name="Zhou Y."/>
        </authorList>
    </citation>
    <scope>NUCLEOTIDE SEQUENCE</scope>
    <source>
        <strain evidence="1">CGMCC 1.11013</strain>
    </source>
</reference>
<reference evidence="4" key="3">
    <citation type="journal article" date="2019" name="Int. J. Syst. Evol. Microbiol.">
        <title>The Global Catalogue of Microorganisms (GCM) 10K type strain sequencing project: providing services to taxonomists for standard genome sequencing and annotation.</title>
        <authorList>
            <consortium name="The Broad Institute Genomics Platform"/>
            <consortium name="The Broad Institute Genome Sequencing Center for Infectious Disease"/>
            <person name="Wu L."/>
            <person name="Ma J."/>
        </authorList>
    </citation>
    <scope>NUCLEOTIDE SEQUENCE [LARGE SCALE GENOMIC DNA]</scope>
    <source>
        <strain evidence="4">CGMCC 1.11013</strain>
    </source>
</reference>
<accession>A0A069PFG8</accession>
<dbReference type="Proteomes" id="UP000597138">
    <property type="component" value="Unassembled WGS sequence"/>
</dbReference>
<reference evidence="2 3" key="2">
    <citation type="submission" date="2014-03" db="EMBL/GenBank/DDBJ databases">
        <title>Draft Genome Sequences of Four Burkholderia Strains.</title>
        <authorList>
            <person name="Liu X.Y."/>
            <person name="Li C.X."/>
            <person name="Xu J.H."/>
        </authorList>
    </citation>
    <scope>NUCLEOTIDE SEQUENCE [LARGE SCALE GENOMIC DNA]</scope>
    <source>
        <strain evidence="2 3">R27</strain>
    </source>
</reference>
<proteinExistence type="predicted"/>
<dbReference type="AlphaFoldDB" id="A0A069PFG8"/>
<comment type="caution">
    <text evidence="2">The sequence shown here is derived from an EMBL/GenBank/DDBJ whole genome shotgun (WGS) entry which is preliminary data.</text>
</comment>
<evidence type="ECO:0000313" key="4">
    <source>
        <dbReference type="Proteomes" id="UP000597138"/>
    </source>
</evidence>
<evidence type="ECO:0000313" key="2">
    <source>
        <dbReference type="EMBL" id="KDR36076.1"/>
    </source>
</evidence>
<reference evidence="1" key="1">
    <citation type="journal article" date="2014" name="Int. J. Syst. Evol. Microbiol.">
        <title>Complete genome of a new Firmicutes species belonging to the dominant human colonic microbiota ('Ruminococcus bicirculans') reveals two chromosomes and a selective capacity to utilize plant glucans.</title>
        <authorList>
            <consortium name="NISC Comparative Sequencing Program"/>
            <person name="Wegmann U."/>
            <person name="Louis P."/>
            <person name="Goesmann A."/>
            <person name="Henrissat B."/>
            <person name="Duncan S.H."/>
            <person name="Flint H.J."/>
        </authorList>
    </citation>
    <scope>NUCLEOTIDE SEQUENCE</scope>
    <source>
        <strain evidence="1">CGMCC 1.11013</strain>
    </source>
</reference>
<protein>
    <recommendedName>
        <fullName evidence="5">Lipoprotein</fullName>
    </recommendedName>
</protein>
<dbReference type="PROSITE" id="PS51257">
    <property type="entry name" value="PROKAR_LIPOPROTEIN"/>
    <property type="match status" value="1"/>
</dbReference>
<dbReference type="EMBL" id="BMEG01000001">
    <property type="protein sequence ID" value="GGD57847.1"/>
    <property type="molecule type" value="Genomic_DNA"/>
</dbReference>
<evidence type="ECO:0000313" key="3">
    <source>
        <dbReference type="Proteomes" id="UP000027439"/>
    </source>
</evidence>
<dbReference type="RefSeq" id="WP_035961452.1">
    <property type="nucleotide sequence ID" value="NZ_BMEG01000001.1"/>
</dbReference>
<sequence length="129" mass="13711">MRKRVVYGALALFGALGLTGCVSTPSLEGSSRAPSFDALQGLCEAAPTDYGADAQSVYSAFYDAYVAQRRGGLSKERFCAFQTGIAERHRAYVASPGPEAQSAWATFILGERARALSWRAAVDPTLRAG</sequence>
<evidence type="ECO:0008006" key="5">
    <source>
        <dbReference type="Google" id="ProtNLM"/>
    </source>
</evidence>
<dbReference type="Proteomes" id="UP000027439">
    <property type="component" value="Unassembled WGS sequence"/>
</dbReference>
<gene>
    <name evidence="2" type="ORF">BG57_20965</name>
    <name evidence="1" type="ORF">GCM10010985_09700</name>
</gene>
<dbReference type="eggNOG" id="ENOG502ZZD3">
    <property type="taxonomic scope" value="Bacteria"/>
</dbReference>
<name>A0A069PFG8_9BURK</name>
<organism evidence="2 3">
    <name type="scientific">Caballeronia grimmiae</name>
    <dbReference type="NCBI Taxonomy" id="1071679"/>
    <lineage>
        <taxon>Bacteria</taxon>
        <taxon>Pseudomonadati</taxon>
        <taxon>Pseudomonadota</taxon>
        <taxon>Betaproteobacteria</taxon>
        <taxon>Burkholderiales</taxon>
        <taxon>Burkholderiaceae</taxon>
        <taxon>Caballeronia</taxon>
    </lineage>
</organism>
<evidence type="ECO:0000313" key="1">
    <source>
        <dbReference type="EMBL" id="GGD57847.1"/>
    </source>
</evidence>
<keyword evidence="4" id="KW-1185">Reference proteome</keyword>